<sequence length="202" mass="21652">MRKTASMNKSRWLGMVAALAAGVFFVTSTLAMAKDMTFSRELKMQGVTFKVTCPNAPSGENKVKVVPSGLKADNRAVEQEIYGYVTNAEVGDLNADGSPELYIYVTAPGSGAFGTVVGYGVNNKKSMSEIGFPDIMADKKLSDGYGGHDEFAVVENSLARRFPIYKAGDSNAGPSGGTRQIQYKLAPGNNGWKLVIDKVVEY</sequence>
<protein>
    <recommendedName>
        <fullName evidence="3">FG-GAP repeat-containing protein</fullName>
    </recommendedName>
</protein>
<evidence type="ECO:0008006" key="3">
    <source>
        <dbReference type="Google" id="ProtNLM"/>
    </source>
</evidence>
<organism evidence="1 2">
    <name type="scientific">Desulfobaculum bizertense DSM 18034</name>
    <dbReference type="NCBI Taxonomy" id="1121442"/>
    <lineage>
        <taxon>Bacteria</taxon>
        <taxon>Pseudomonadati</taxon>
        <taxon>Thermodesulfobacteriota</taxon>
        <taxon>Desulfovibrionia</taxon>
        <taxon>Desulfovibrionales</taxon>
        <taxon>Desulfovibrionaceae</taxon>
        <taxon>Desulfobaculum</taxon>
    </lineage>
</organism>
<evidence type="ECO:0000313" key="1">
    <source>
        <dbReference type="EMBL" id="SKA77188.1"/>
    </source>
</evidence>
<dbReference type="OrthoDB" id="964913at2"/>
<proteinExistence type="predicted"/>
<dbReference type="EMBL" id="FUYA01000008">
    <property type="protein sequence ID" value="SKA77188.1"/>
    <property type="molecule type" value="Genomic_DNA"/>
</dbReference>
<evidence type="ECO:0000313" key="2">
    <source>
        <dbReference type="Proteomes" id="UP000189733"/>
    </source>
</evidence>
<accession>A0A1T4WJV4</accession>
<dbReference type="InterPro" id="IPR038643">
    <property type="entry name" value="PliI_sf"/>
</dbReference>
<dbReference type="RefSeq" id="WP_144012612.1">
    <property type="nucleotide sequence ID" value="NZ_FUYA01000008.1"/>
</dbReference>
<dbReference type="Gene3D" id="2.40.128.460">
    <property type="entry name" value="Periplasmic lysozyme inhibitor of I-type lysozyme"/>
    <property type="match status" value="1"/>
</dbReference>
<name>A0A1T4WJV4_9BACT</name>
<gene>
    <name evidence="1" type="ORF">SAMN02745702_02303</name>
</gene>
<dbReference type="AlphaFoldDB" id="A0A1T4WJV4"/>
<keyword evidence="2" id="KW-1185">Reference proteome</keyword>
<dbReference type="Proteomes" id="UP000189733">
    <property type="component" value="Unassembled WGS sequence"/>
</dbReference>
<reference evidence="1 2" key="1">
    <citation type="submission" date="2017-02" db="EMBL/GenBank/DDBJ databases">
        <authorList>
            <person name="Peterson S.W."/>
        </authorList>
    </citation>
    <scope>NUCLEOTIDE SEQUENCE [LARGE SCALE GENOMIC DNA]</scope>
    <source>
        <strain evidence="1 2">DSM 18034</strain>
    </source>
</reference>